<comment type="caution">
    <text evidence="9">The sequence shown here is derived from an EMBL/GenBank/DDBJ whole genome shotgun (WGS) entry which is preliminary data.</text>
</comment>
<reference evidence="9 10" key="1">
    <citation type="submission" date="2019-01" db="EMBL/GenBank/DDBJ databases">
        <authorList>
            <person name="Chen W.-M."/>
        </authorList>
    </citation>
    <scope>NUCLEOTIDE SEQUENCE [LARGE SCALE GENOMIC DNA]</scope>
    <source>
        <strain evidence="9 10">KYPY4</strain>
    </source>
</reference>
<dbReference type="SMART" id="SM00387">
    <property type="entry name" value="HATPase_c"/>
    <property type="match status" value="1"/>
</dbReference>
<dbReference type="OrthoDB" id="8552871at2"/>
<dbReference type="InterPro" id="IPR036890">
    <property type="entry name" value="HATPase_C_sf"/>
</dbReference>
<comment type="catalytic activity">
    <reaction evidence="1">
        <text>ATP + protein L-histidine = ADP + protein N-phospho-L-histidine.</text>
        <dbReference type="EC" id="2.7.13.3"/>
    </reaction>
</comment>
<evidence type="ECO:0000313" key="10">
    <source>
        <dbReference type="Proteomes" id="UP000285575"/>
    </source>
</evidence>
<dbReference type="SUPFAM" id="SSF47384">
    <property type="entry name" value="Homodimeric domain of signal transducing histidine kinase"/>
    <property type="match status" value="1"/>
</dbReference>
<evidence type="ECO:0000256" key="2">
    <source>
        <dbReference type="ARBA" id="ARBA00004429"/>
    </source>
</evidence>
<dbReference type="PRINTS" id="PR00344">
    <property type="entry name" value="BCTRLSENSOR"/>
</dbReference>
<dbReference type="EMBL" id="SACR01000004">
    <property type="protein sequence ID" value="RVU45533.1"/>
    <property type="molecule type" value="Genomic_DNA"/>
</dbReference>
<evidence type="ECO:0000256" key="6">
    <source>
        <dbReference type="ARBA" id="ARBA00022777"/>
    </source>
</evidence>
<dbReference type="Pfam" id="PF00512">
    <property type="entry name" value="HisKA"/>
    <property type="match status" value="1"/>
</dbReference>
<feature type="transmembrane region" description="Helical" evidence="7">
    <location>
        <begin position="20"/>
        <end position="39"/>
    </location>
</feature>
<dbReference type="InterPro" id="IPR003594">
    <property type="entry name" value="HATPase_dom"/>
</dbReference>
<dbReference type="InterPro" id="IPR004358">
    <property type="entry name" value="Sig_transdc_His_kin-like_C"/>
</dbReference>
<dbReference type="GO" id="GO:0030295">
    <property type="term" value="F:protein kinase activator activity"/>
    <property type="evidence" value="ECO:0007669"/>
    <property type="project" value="TreeGrafter"/>
</dbReference>
<keyword evidence="6" id="KW-0418">Kinase</keyword>
<keyword evidence="7" id="KW-0472">Membrane</keyword>
<keyword evidence="4" id="KW-0597">Phosphoprotein</keyword>
<dbReference type="PROSITE" id="PS50109">
    <property type="entry name" value="HIS_KIN"/>
    <property type="match status" value="1"/>
</dbReference>
<feature type="domain" description="Histidine kinase" evidence="8">
    <location>
        <begin position="301"/>
        <end position="513"/>
    </location>
</feature>
<evidence type="ECO:0000313" key="9">
    <source>
        <dbReference type="EMBL" id="RVU45533.1"/>
    </source>
</evidence>
<protein>
    <recommendedName>
        <fullName evidence="3">histidine kinase</fullName>
        <ecNumber evidence="3">2.7.13.3</ecNumber>
    </recommendedName>
</protein>
<comment type="subcellular location">
    <subcellularLocation>
        <location evidence="2">Cell inner membrane</location>
        <topology evidence="2">Multi-pass membrane protein</topology>
    </subcellularLocation>
</comment>
<dbReference type="InterPro" id="IPR036097">
    <property type="entry name" value="HisK_dim/P_sf"/>
</dbReference>
<gene>
    <name evidence="9" type="ORF">EOE66_15595</name>
</gene>
<dbReference type="AlphaFoldDB" id="A0A437RFK8"/>
<evidence type="ECO:0000256" key="1">
    <source>
        <dbReference type="ARBA" id="ARBA00000085"/>
    </source>
</evidence>
<dbReference type="SUPFAM" id="SSF55874">
    <property type="entry name" value="ATPase domain of HSP90 chaperone/DNA topoisomerase II/histidine kinase"/>
    <property type="match status" value="1"/>
</dbReference>
<dbReference type="GO" id="GO:0000155">
    <property type="term" value="F:phosphorelay sensor kinase activity"/>
    <property type="evidence" value="ECO:0007669"/>
    <property type="project" value="InterPro"/>
</dbReference>
<dbReference type="GO" id="GO:0005886">
    <property type="term" value="C:plasma membrane"/>
    <property type="evidence" value="ECO:0007669"/>
    <property type="project" value="UniProtKB-SubCell"/>
</dbReference>
<dbReference type="Pfam" id="PF02518">
    <property type="entry name" value="HATPase_c"/>
    <property type="match status" value="1"/>
</dbReference>
<name>A0A437RFK8_9BURK</name>
<proteinExistence type="predicted"/>
<dbReference type="Proteomes" id="UP000285575">
    <property type="component" value="Unassembled WGS sequence"/>
</dbReference>
<keyword evidence="7" id="KW-0812">Transmembrane</keyword>
<dbReference type="FunFam" id="3.30.565.10:FF:000006">
    <property type="entry name" value="Sensor histidine kinase WalK"/>
    <property type="match status" value="1"/>
</dbReference>
<evidence type="ECO:0000256" key="4">
    <source>
        <dbReference type="ARBA" id="ARBA00022553"/>
    </source>
</evidence>
<keyword evidence="7" id="KW-1133">Transmembrane helix</keyword>
<dbReference type="InterPro" id="IPR050351">
    <property type="entry name" value="BphY/WalK/GraS-like"/>
</dbReference>
<evidence type="ECO:0000256" key="7">
    <source>
        <dbReference type="SAM" id="Phobius"/>
    </source>
</evidence>
<dbReference type="PANTHER" id="PTHR42878">
    <property type="entry name" value="TWO-COMPONENT HISTIDINE KINASE"/>
    <property type="match status" value="1"/>
</dbReference>
<dbReference type="Gene3D" id="3.30.565.10">
    <property type="entry name" value="Histidine kinase-like ATPase, C-terminal domain"/>
    <property type="match status" value="1"/>
</dbReference>
<dbReference type="InterPro" id="IPR005467">
    <property type="entry name" value="His_kinase_dom"/>
</dbReference>
<dbReference type="PANTHER" id="PTHR42878:SF15">
    <property type="entry name" value="BACTERIOPHYTOCHROME"/>
    <property type="match status" value="1"/>
</dbReference>
<evidence type="ECO:0000259" key="8">
    <source>
        <dbReference type="PROSITE" id="PS50109"/>
    </source>
</evidence>
<sequence length="513" mass="54049">MPSLAAAQAPGAGLGGGFDWGLPLALLAVVAAAAGAYALGHARARLRTEAALREAHAQARQMVQLQAEATWQTDALHRPQRWHGEAPTATALQPLFNDPTLRTRLQAQRAFAGVRIDLPQPFEGSRSWRVQGVPRHDDLGAFNGYTGTACPLHADDVLQAGAAALLPLLALQTGPALWALDQGEGWQLQACNSAAQALWPALSPGCPLPEALHDLPAAMVQAFAQDEPGAAQADGGWHAQACLGLPGTLRGLVLLQRPPEAAGGGAEAASAAASEAAAAAAKASQAALAASMEESDSFSFTVSHDLRAPIRVVEGFTRIVKEDYGRLLDRVGNDHLDRVLGAAARMNLMIDALLTLARLSSQPLARQPVNLSQLAGYVIDDLRRSTPDREVEVDIEGGLTTQGDPTLLRLVLENLLGNAWKYSGRTPKARISLGSVAHGGRTAYVVRDNGAGFDMRSSDRLFGLFQRLHSASEFPGSGVGLASVRRIVRRHGGDIWAEAEPGRGAAFFFTLAG</sequence>
<keyword evidence="5" id="KW-0808">Transferase</keyword>
<dbReference type="InterPro" id="IPR003661">
    <property type="entry name" value="HisK_dim/P_dom"/>
</dbReference>
<keyword evidence="10" id="KW-1185">Reference proteome</keyword>
<dbReference type="GO" id="GO:0000156">
    <property type="term" value="F:phosphorelay response regulator activity"/>
    <property type="evidence" value="ECO:0007669"/>
    <property type="project" value="TreeGrafter"/>
</dbReference>
<accession>A0A437RFK8</accession>
<dbReference type="EC" id="2.7.13.3" evidence="3"/>
<evidence type="ECO:0000256" key="3">
    <source>
        <dbReference type="ARBA" id="ARBA00012438"/>
    </source>
</evidence>
<dbReference type="Gene3D" id="1.10.287.130">
    <property type="match status" value="1"/>
</dbReference>
<evidence type="ECO:0000256" key="5">
    <source>
        <dbReference type="ARBA" id="ARBA00022679"/>
    </source>
</evidence>
<dbReference type="GO" id="GO:0007234">
    <property type="term" value="P:osmosensory signaling via phosphorelay pathway"/>
    <property type="evidence" value="ECO:0007669"/>
    <property type="project" value="TreeGrafter"/>
</dbReference>
<organism evidence="9 10">
    <name type="scientific">Rubrivivax rivuli</name>
    <dbReference type="NCBI Taxonomy" id="1862385"/>
    <lineage>
        <taxon>Bacteria</taxon>
        <taxon>Pseudomonadati</taxon>
        <taxon>Pseudomonadota</taxon>
        <taxon>Betaproteobacteria</taxon>
        <taxon>Burkholderiales</taxon>
        <taxon>Sphaerotilaceae</taxon>
        <taxon>Rubrivivax</taxon>
    </lineage>
</organism>
<dbReference type="SMART" id="SM00388">
    <property type="entry name" value="HisKA"/>
    <property type="match status" value="1"/>
</dbReference>
<dbReference type="CDD" id="cd00082">
    <property type="entry name" value="HisKA"/>
    <property type="match status" value="1"/>
</dbReference>